<dbReference type="CDD" id="cd03424">
    <property type="entry name" value="NUDIX_ADPRase_Nudt5_UGPPase_Nudt14"/>
    <property type="match status" value="1"/>
</dbReference>
<dbReference type="Pfam" id="PF00293">
    <property type="entry name" value="NUDIX"/>
    <property type="match status" value="1"/>
</dbReference>
<dbReference type="Gene3D" id="3.90.79.10">
    <property type="entry name" value="Nucleoside Triphosphate Pyrophosphohydrolase"/>
    <property type="match status" value="1"/>
</dbReference>
<reference evidence="2" key="2">
    <citation type="journal article" date="2021" name="Microbiome">
        <title>Successional dynamics and alternative stable states in a saline activated sludge microbial community over 9 years.</title>
        <authorList>
            <person name="Wang Y."/>
            <person name="Ye J."/>
            <person name="Ju F."/>
            <person name="Liu L."/>
            <person name="Boyd J.A."/>
            <person name="Deng Y."/>
            <person name="Parks D.H."/>
            <person name="Jiang X."/>
            <person name="Yin X."/>
            <person name="Woodcroft B.J."/>
            <person name="Tyson G.W."/>
            <person name="Hugenholtz P."/>
            <person name="Polz M.F."/>
            <person name="Zhang T."/>
        </authorList>
    </citation>
    <scope>NUCLEOTIDE SEQUENCE</scope>
    <source>
        <strain evidence="2">HKST-UBA15</strain>
    </source>
</reference>
<sequence length="180" mass="20710">MDKHQYKVINRFPSYKGKKVNVFDETIKLPNGNIVEWDMVDFPDIYMAIPVTNDKKVLLVKQWRQGPKSIMTDFVGARLDDKSEQGLVALKRELAEELGLKGGNYEMLVEYSNGVRISGLRTIYLVTEFDIDKTKLEENEIVEKVEIPLKGLYEELVKNHVVTGDTLLMAKLAEEKYLKI</sequence>
<evidence type="ECO:0000313" key="3">
    <source>
        <dbReference type="Proteomes" id="UP000745577"/>
    </source>
</evidence>
<reference evidence="2" key="1">
    <citation type="submission" date="2020-04" db="EMBL/GenBank/DDBJ databases">
        <authorList>
            <person name="Zhang T."/>
        </authorList>
    </citation>
    <scope>NUCLEOTIDE SEQUENCE</scope>
    <source>
        <strain evidence="2">HKST-UBA15</strain>
    </source>
</reference>
<dbReference type="AlphaFoldDB" id="A0A955L153"/>
<protein>
    <submittedName>
        <fullName evidence="2">NUDIX domain-containing protein</fullName>
    </submittedName>
</protein>
<proteinExistence type="predicted"/>
<evidence type="ECO:0000259" key="1">
    <source>
        <dbReference type="PROSITE" id="PS51462"/>
    </source>
</evidence>
<dbReference type="InterPro" id="IPR000086">
    <property type="entry name" value="NUDIX_hydrolase_dom"/>
</dbReference>
<name>A0A955L153_9BACT</name>
<dbReference type="PROSITE" id="PS51462">
    <property type="entry name" value="NUDIX"/>
    <property type="match status" value="1"/>
</dbReference>
<comment type="caution">
    <text evidence="2">The sequence shown here is derived from an EMBL/GenBank/DDBJ whole genome shotgun (WGS) entry which is preliminary data.</text>
</comment>
<dbReference type="EMBL" id="JAGQLL010000043">
    <property type="protein sequence ID" value="MCA9380251.1"/>
    <property type="molecule type" value="Genomic_DNA"/>
</dbReference>
<evidence type="ECO:0000313" key="2">
    <source>
        <dbReference type="EMBL" id="MCA9380251.1"/>
    </source>
</evidence>
<feature type="domain" description="Nudix hydrolase" evidence="1">
    <location>
        <begin position="42"/>
        <end position="170"/>
    </location>
</feature>
<accession>A0A955L153</accession>
<dbReference type="InterPro" id="IPR015797">
    <property type="entry name" value="NUDIX_hydrolase-like_dom_sf"/>
</dbReference>
<gene>
    <name evidence="2" type="ORF">KC675_03690</name>
</gene>
<dbReference type="Proteomes" id="UP000745577">
    <property type="component" value="Unassembled WGS sequence"/>
</dbReference>
<dbReference type="SUPFAM" id="SSF55811">
    <property type="entry name" value="Nudix"/>
    <property type="match status" value="1"/>
</dbReference>
<organism evidence="2 3">
    <name type="scientific">Candidatus Dojkabacteria bacterium</name>
    <dbReference type="NCBI Taxonomy" id="2099670"/>
    <lineage>
        <taxon>Bacteria</taxon>
        <taxon>Candidatus Dojkabacteria</taxon>
    </lineage>
</organism>